<dbReference type="Proteomes" id="UP001210925">
    <property type="component" value="Unassembled WGS sequence"/>
</dbReference>
<dbReference type="EMBL" id="JADGKB010000023">
    <property type="protein sequence ID" value="KAJ3258865.1"/>
    <property type="molecule type" value="Genomic_DNA"/>
</dbReference>
<accession>A0AAD5UJ27</accession>
<dbReference type="InterPro" id="IPR014807">
    <property type="entry name" value="Coa1"/>
</dbReference>
<comment type="caution">
    <text evidence="2">The sequence shown here is derived from an EMBL/GenBank/DDBJ whole genome shotgun (WGS) entry which is preliminary data.</text>
</comment>
<organism evidence="2 3">
    <name type="scientific">Boothiomyces macroporosus</name>
    <dbReference type="NCBI Taxonomy" id="261099"/>
    <lineage>
        <taxon>Eukaryota</taxon>
        <taxon>Fungi</taxon>
        <taxon>Fungi incertae sedis</taxon>
        <taxon>Chytridiomycota</taxon>
        <taxon>Chytridiomycota incertae sedis</taxon>
        <taxon>Chytridiomycetes</taxon>
        <taxon>Rhizophydiales</taxon>
        <taxon>Terramycetaceae</taxon>
        <taxon>Boothiomyces</taxon>
    </lineage>
</organism>
<keyword evidence="1" id="KW-0812">Transmembrane</keyword>
<keyword evidence="3" id="KW-1185">Reference proteome</keyword>
<dbReference type="PANTHER" id="PTHR28523">
    <property type="entry name" value="CYTOCHROME C OXIDASE ASSEMBLY FACTOR 1"/>
    <property type="match status" value="1"/>
</dbReference>
<keyword evidence="1" id="KW-0472">Membrane</keyword>
<keyword evidence="1" id="KW-1133">Transmembrane helix</keyword>
<name>A0AAD5UJ27_9FUNG</name>
<protein>
    <submittedName>
        <fullName evidence="2">Uncharacterized protein</fullName>
    </submittedName>
</protein>
<evidence type="ECO:0000313" key="3">
    <source>
        <dbReference type="Proteomes" id="UP001210925"/>
    </source>
</evidence>
<dbReference type="InterPro" id="IPR042432">
    <property type="entry name" value="Coa1_fungi"/>
</dbReference>
<dbReference type="GO" id="GO:0005743">
    <property type="term" value="C:mitochondrial inner membrane"/>
    <property type="evidence" value="ECO:0007669"/>
    <property type="project" value="TreeGrafter"/>
</dbReference>
<dbReference type="AlphaFoldDB" id="A0AAD5UJ27"/>
<evidence type="ECO:0000313" key="2">
    <source>
        <dbReference type="EMBL" id="KAJ3258865.1"/>
    </source>
</evidence>
<proteinExistence type="predicted"/>
<evidence type="ECO:0000256" key="1">
    <source>
        <dbReference type="SAM" id="Phobius"/>
    </source>
</evidence>
<dbReference type="GO" id="GO:0033617">
    <property type="term" value="P:mitochondrial respiratory chain complex IV assembly"/>
    <property type="evidence" value="ECO:0007669"/>
    <property type="project" value="InterPro"/>
</dbReference>
<dbReference type="Pfam" id="PF08695">
    <property type="entry name" value="Coa1"/>
    <property type="match status" value="1"/>
</dbReference>
<feature type="transmembrane region" description="Helical" evidence="1">
    <location>
        <begin position="20"/>
        <end position="37"/>
    </location>
</feature>
<sequence>MNTPPPLFKRFLAQFRRPIVAGPLTFLAGAFWINTILNNTSNQKSNTAVFRGIIYAIEAHPEISKVLGNRLVYKQSIFNRVKGYCSVPEGVADLTFTVEGKDGRTAEIHFEGKRYRDTDSWVSSVFTVNADKLYNLQ</sequence>
<dbReference type="PANTHER" id="PTHR28523:SF1">
    <property type="entry name" value="CYTOCHROME C OXIDASE ASSEMBLY FACTOR 1"/>
    <property type="match status" value="1"/>
</dbReference>
<reference evidence="2" key="1">
    <citation type="submission" date="2020-05" db="EMBL/GenBank/DDBJ databases">
        <title>Phylogenomic resolution of chytrid fungi.</title>
        <authorList>
            <person name="Stajich J.E."/>
            <person name="Amses K."/>
            <person name="Simmons R."/>
            <person name="Seto K."/>
            <person name="Myers J."/>
            <person name="Bonds A."/>
            <person name="Quandt C.A."/>
            <person name="Barry K."/>
            <person name="Liu P."/>
            <person name="Grigoriev I."/>
            <person name="Longcore J.E."/>
            <person name="James T.Y."/>
        </authorList>
    </citation>
    <scope>NUCLEOTIDE SEQUENCE</scope>
    <source>
        <strain evidence="2">PLAUS21</strain>
    </source>
</reference>
<gene>
    <name evidence="2" type="ORF">HK103_003247</name>
</gene>